<dbReference type="PANTHER" id="PTHR35841:SF1">
    <property type="entry name" value="PHOSPHONATES-BINDING PERIPLASMIC PROTEIN"/>
    <property type="match status" value="1"/>
</dbReference>
<name>A0A087S2V2_9ARCH</name>
<organism evidence="1 2">
    <name type="scientific">Marine Group I thaumarchaeote SCGC AAA799-P11</name>
    <dbReference type="NCBI Taxonomy" id="1502295"/>
    <lineage>
        <taxon>Archaea</taxon>
        <taxon>Nitrososphaerota</taxon>
        <taxon>Marine Group I</taxon>
    </lineage>
</organism>
<dbReference type="Gene3D" id="3.40.190.10">
    <property type="entry name" value="Periplasmic binding protein-like II"/>
    <property type="match status" value="1"/>
</dbReference>
<proteinExistence type="predicted"/>
<protein>
    <submittedName>
        <fullName evidence="1">Phosphonate ABC transporter periplasmic phosphonate-binding protein</fullName>
    </submittedName>
</protein>
<gene>
    <name evidence="1" type="ORF">AAA799P11_00366</name>
</gene>
<dbReference type="PANTHER" id="PTHR35841">
    <property type="entry name" value="PHOSPHONATES-BINDING PERIPLASMIC PROTEIN"/>
    <property type="match status" value="1"/>
</dbReference>
<dbReference type="SUPFAM" id="SSF53850">
    <property type="entry name" value="Periplasmic binding protein-like II"/>
    <property type="match status" value="1"/>
</dbReference>
<keyword evidence="2" id="KW-1185">Reference proteome</keyword>
<dbReference type="PATRIC" id="fig|1502295.3.peg.355"/>
<accession>A0A087S2V2</accession>
<reference evidence="1 2" key="1">
    <citation type="submission" date="2014-06" db="EMBL/GenBank/DDBJ databases">
        <authorList>
            <person name="Ngugi D.K."/>
            <person name="Blom J."/>
            <person name="Alam I."/>
            <person name="Rashid M."/>
            <person name="Baalawi W."/>
            <person name="Zhang G."/>
            <person name="Hikmawan T."/>
            <person name="Guan Y."/>
            <person name="Antunes A."/>
            <person name="Siam R."/>
            <person name="El-Dorry H."/>
            <person name="Bajic V."/>
            <person name="Stingl U."/>
        </authorList>
    </citation>
    <scope>NUCLEOTIDE SEQUENCE [LARGE SCALE GENOMIC DNA]</scope>
    <source>
        <strain evidence="1">SCGC AAA799-P11</strain>
    </source>
</reference>
<dbReference type="EMBL" id="JOSZ01000003">
    <property type="protein sequence ID" value="KFM20056.1"/>
    <property type="molecule type" value="Genomic_DNA"/>
</dbReference>
<evidence type="ECO:0000313" key="2">
    <source>
        <dbReference type="Proteomes" id="UP000029387"/>
    </source>
</evidence>
<dbReference type="AlphaFoldDB" id="A0A087S2V2"/>
<evidence type="ECO:0000313" key="1">
    <source>
        <dbReference type="EMBL" id="KFM20056.1"/>
    </source>
</evidence>
<comment type="caution">
    <text evidence="1">The sequence shown here is derived from an EMBL/GenBank/DDBJ whole genome shotgun (WGS) entry which is preliminary data.</text>
</comment>
<dbReference type="Pfam" id="PF12974">
    <property type="entry name" value="Phosphonate-bd"/>
    <property type="match status" value="1"/>
</dbReference>
<sequence>MTGSSGFVRPMGTLVTEGHVTIEGDDIVALESALANNFESYTFAGGYKAALTLLLEDKVDVAFGSDIAPQKYLELEDQKRLRPVTTIGPVPSHVFMVSADMSESTKNALVDTLIELNYDEHNSILTDLYGAEALVPTTTNR</sequence>
<dbReference type="Proteomes" id="UP000029387">
    <property type="component" value="Unassembled WGS sequence"/>
</dbReference>